<evidence type="ECO:0000313" key="6">
    <source>
        <dbReference type="EMBL" id="CAF3900788.1"/>
    </source>
</evidence>
<dbReference type="Proteomes" id="UP000663836">
    <property type="component" value="Unassembled WGS sequence"/>
</dbReference>
<name>A0A815S8B3_9BILA</name>
<proteinExistence type="predicted"/>
<evidence type="ECO:0000313" key="7">
    <source>
        <dbReference type="EMBL" id="CAF3957053.1"/>
    </source>
</evidence>
<dbReference type="Proteomes" id="UP000663823">
    <property type="component" value="Unassembled WGS sequence"/>
</dbReference>
<dbReference type="Proteomes" id="UP000663874">
    <property type="component" value="Unassembled WGS sequence"/>
</dbReference>
<dbReference type="Proteomes" id="UP000663882">
    <property type="component" value="Unassembled WGS sequence"/>
</dbReference>
<dbReference type="OrthoDB" id="10039734at2759"/>
<dbReference type="EMBL" id="CAJOAX010001757">
    <property type="protein sequence ID" value="CAF3742947.1"/>
    <property type="molecule type" value="Genomic_DNA"/>
</dbReference>
<keyword evidence="1" id="KW-0732">Signal</keyword>
<gene>
    <name evidence="6" type="ORF">FNK824_LOCUS20562</name>
    <name evidence="7" type="ORF">JBS370_LOCUS23870</name>
    <name evidence="5" type="ORF">OTI717_LOCUS15128</name>
    <name evidence="4" type="ORF">RFH988_LOCUS38231</name>
    <name evidence="3" type="ORF">SEV965_LOCUS17832</name>
    <name evidence="2" type="ORF">ZHD862_LOCUS16669</name>
</gene>
<feature type="signal peptide" evidence="1">
    <location>
        <begin position="1"/>
        <end position="23"/>
    </location>
</feature>
<protein>
    <submittedName>
        <fullName evidence="4">Uncharacterized protein</fullName>
    </submittedName>
</protein>
<dbReference type="AlphaFoldDB" id="A0A815S8B3"/>
<dbReference type="EMBL" id="CAJNOO010008869">
    <property type="protein sequence ID" value="CAF1486754.1"/>
    <property type="molecule type" value="Genomic_DNA"/>
</dbReference>
<comment type="caution">
    <text evidence="4">The sequence shown here is derived from an EMBL/GenBank/DDBJ whole genome shotgun (WGS) entry which is preliminary data.</text>
</comment>
<dbReference type="EMBL" id="CAJNOT010000797">
    <property type="protein sequence ID" value="CAF1082728.1"/>
    <property type="molecule type" value="Genomic_DNA"/>
</dbReference>
<evidence type="ECO:0000313" key="3">
    <source>
        <dbReference type="EMBL" id="CAF1139024.1"/>
    </source>
</evidence>
<dbReference type="EMBL" id="CAJOBE010003792">
    <property type="protein sequence ID" value="CAF3900788.1"/>
    <property type="molecule type" value="Genomic_DNA"/>
</dbReference>
<dbReference type="EMBL" id="CAJOBD010003596">
    <property type="protein sequence ID" value="CAF3957053.1"/>
    <property type="molecule type" value="Genomic_DNA"/>
</dbReference>
<accession>A0A815S8B3</accession>
<dbReference type="Proteomes" id="UP000663889">
    <property type="component" value="Unassembled WGS sequence"/>
</dbReference>
<dbReference type="Proteomes" id="UP000663864">
    <property type="component" value="Unassembled WGS sequence"/>
</dbReference>
<evidence type="ECO:0000313" key="2">
    <source>
        <dbReference type="EMBL" id="CAF1082728.1"/>
    </source>
</evidence>
<evidence type="ECO:0000313" key="8">
    <source>
        <dbReference type="Proteomes" id="UP000663882"/>
    </source>
</evidence>
<reference evidence="4" key="1">
    <citation type="submission" date="2021-02" db="EMBL/GenBank/DDBJ databases">
        <authorList>
            <person name="Nowell W R."/>
        </authorList>
    </citation>
    <scope>NUCLEOTIDE SEQUENCE</scope>
</reference>
<sequence length="141" mass="16102">MCLFSLFLLCIFVLLHKRSSSLAELISIKEFSNIETIRKSGFSCDSLSLMSCEATRNDIEQTINSFYLRNSHCLKENEKINSLPSIKLCPIINEHRQINTLPQLSTRRSIIRDLTSVSNSFNDSKIHQSVDSLFSKDSLIE</sequence>
<evidence type="ECO:0000313" key="4">
    <source>
        <dbReference type="EMBL" id="CAF1486754.1"/>
    </source>
</evidence>
<dbReference type="EMBL" id="CAJNOU010001036">
    <property type="protein sequence ID" value="CAF1139024.1"/>
    <property type="molecule type" value="Genomic_DNA"/>
</dbReference>
<feature type="chain" id="PRO_5036228702" evidence="1">
    <location>
        <begin position="24"/>
        <end position="141"/>
    </location>
</feature>
<evidence type="ECO:0000256" key="1">
    <source>
        <dbReference type="SAM" id="SignalP"/>
    </source>
</evidence>
<organism evidence="4 8">
    <name type="scientific">Rotaria sordida</name>
    <dbReference type="NCBI Taxonomy" id="392033"/>
    <lineage>
        <taxon>Eukaryota</taxon>
        <taxon>Metazoa</taxon>
        <taxon>Spiralia</taxon>
        <taxon>Gnathifera</taxon>
        <taxon>Rotifera</taxon>
        <taxon>Eurotatoria</taxon>
        <taxon>Bdelloidea</taxon>
        <taxon>Philodinida</taxon>
        <taxon>Philodinidae</taxon>
        <taxon>Rotaria</taxon>
    </lineage>
</organism>
<evidence type="ECO:0000313" key="5">
    <source>
        <dbReference type="EMBL" id="CAF3742947.1"/>
    </source>
</evidence>